<keyword evidence="4" id="KW-1185">Reference proteome</keyword>
<dbReference type="Gene3D" id="2.60.40.1220">
    <property type="match status" value="2"/>
</dbReference>
<dbReference type="Proteomes" id="UP000316008">
    <property type="component" value="Unassembled WGS sequence"/>
</dbReference>
<evidence type="ECO:0000259" key="2">
    <source>
        <dbReference type="PROSITE" id="PS50093"/>
    </source>
</evidence>
<dbReference type="PROSITE" id="PS50093">
    <property type="entry name" value="PKD"/>
    <property type="match status" value="3"/>
</dbReference>
<dbReference type="InterPro" id="IPR022409">
    <property type="entry name" value="PKD/Chitinase_dom"/>
</dbReference>
<dbReference type="InterPro" id="IPR035986">
    <property type="entry name" value="PKD_dom_sf"/>
</dbReference>
<gene>
    <name evidence="3" type="ORF">FO442_05415</name>
</gene>
<dbReference type="Gene3D" id="2.60.40.10">
    <property type="entry name" value="Immunoglobulins"/>
    <property type="match status" value="3"/>
</dbReference>
<keyword evidence="1" id="KW-0732">Signal</keyword>
<dbReference type="NCBIfam" id="TIGR04131">
    <property type="entry name" value="Bac_Flav_CTERM"/>
    <property type="match status" value="1"/>
</dbReference>
<evidence type="ECO:0000313" key="3">
    <source>
        <dbReference type="EMBL" id="TSJ46598.1"/>
    </source>
</evidence>
<dbReference type="SUPFAM" id="SSF49299">
    <property type="entry name" value="PKD domain"/>
    <property type="match status" value="3"/>
</dbReference>
<dbReference type="AlphaFoldDB" id="A0A556N3H0"/>
<proteinExistence type="predicted"/>
<name>A0A556N3H0_9FLAO</name>
<dbReference type="InterPro" id="IPR000601">
    <property type="entry name" value="PKD_dom"/>
</dbReference>
<dbReference type="InterPro" id="IPR056600">
    <property type="entry name" value="GBD_T9SS_assoc"/>
</dbReference>
<dbReference type="Pfam" id="PF18911">
    <property type="entry name" value="PKD_4"/>
    <property type="match status" value="2"/>
</dbReference>
<dbReference type="SMART" id="SM00089">
    <property type="entry name" value="PKD"/>
    <property type="match status" value="3"/>
</dbReference>
<dbReference type="RefSeq" id="WP_144332135.1">
    <property type="nucleotide sequence ID" value="NZ_VLPL01000002.1"/>
</dbReference>
<protein>
    <submittedName>
        <fullName evidence="3">T9SS type B sorting domain-containing protein</fullName>
    </submittedName>
</protein>
<reference evidence="3 4" key="1">
    <citation type="submission" date="2019-07" db="EMBL/GenBank/DDBJ databases">
        <authorList>
            <person name="Huq M.A."/>
        </authorList>
    </citation>
    <scope>NUCLEOTIDE SEQUENCE [LARGE SCALE GENOMIC DNA]</scope>
    <source>
        <strain evidence="3 4">MAH-3</strain>
    </source>
</reference>
<accession>A0A556N3H0</accession>
<evidence type="ECO:0000256" key="1">
    <source>
        <dbReference type="ARBA" id="ARBA00022729"/>
    </source>
</evidence>
<feature type="domain" description="PKD" evidence="2">
    <location>
        <begin position="346"/>
        <end position="435"/>
    </location>
</feature>
<sequence length="968" mass="100709">MKNTPPFLSNETCYKRTRLLILSRGLLFVSLLFFSLGTMAQGDDCATALPLTNVTNYCSSATQYTSTGATASAFTAASCWTASATSDVWFSFVAIGTNVLISINGATMQQPRIAIYSGTCAGGLTQPPGGCTNGTGGSPDSQLFNSGLVQGTTYFIRISTTSAQRGTFQLCINNYTPPPSASADCNGAGRLCNKNSISVTNLTSGGVNNNENAGTCLSGFGIFETNSVWYTWTCQTAGTLTMDIIPANQMDDIDFIVFQLSTSDPCGPRTPIRCSATSFLQPNASTGMNATSTDQNEAVGWSGIEDAYVQQLTMTAGTSYAILINNTNATNGFSLNWGGTGTFVGPDANITGGPFTVCAGNSISFDGNTSTNYSTLNWNFLNGGGTPTNPAGPGPHSITYTTPGTYVAILNATSATGCTSVETATVTVSSGVTPTFAAVPAFCSGQPAPAFPVQTNAPLVAGTWSPNVISNTVSGTYTFTPNAGQCTSTPVDITVTVNNSITPTFPAHPQYCLNAIPQALPTTSDNGVVGTWSPATVSTATAGTTNYTFTPTGNPCAAPVTVAIVVGAPPTPAFNQIPALCSGDPAPVLPANSTNSISGTWSPATVSNTSSGTYTFTPDAGQCATTTTMSITVNNPVAPNLTPAGPFCENTAAPVSLTADIPGGTWSGTGITDPTGLFDPVIAGAGTHTVTYVHTQGCGGTNSMTITVNTLPDSDFSADVLSGCNPVTVHFTSDASVDASSWDFGDNTTANTIGNADHTFLSAGTYTITLTNTLNGCSSSTVKIGYIAVFPIPDASFNASPQVLPQTETTAHFNNHSVNGDSYFWTFGDGENSSLENPSHSFPQVPGNYTVTLTVTSLNGCTDATSLIITVKDNKIIYVPNTFTPDGDEFNNVFAPVITAGYDTQNYSFTIFDRWGETVFESHDVNRGWDGTYMGKLVPAGIYTWTIRIKSLDDDRYEVFTGHLNMIR</sequence>
<dbReference type="Pfam" id="PF23759">
    <property type="entry name" value="GBD_T9SS_assoc"/>
    <property type="match status" value="1"/>
</dbReference>
<dbReference type="InterPro" id="IPR013783">
    <property type="entry name" value="Ig-like_fold"/>
</dbReference>
<dbReference type="OrthoDB" id="1281257at2"/>
<dbReference type="InterPro" id="IPR026341">
    <property type="entry name" value="T9SS_type_B"/>
</dbReference>
<feature type="domain" description="PKD" evidence="2">
    <location>
        <begin position="742"/>
        <end position="771"/>
    </location>
</feature>
<organism evidence="3 4">
    <name type="scientific">Fluviicola chungangensis</name>
    <dbReference type="NCBI Taxonomy" id="2597671"/>
    <lineage>
        <taxon>Bacteria</taxon>
        <taxon>Pseudomonadati</taxon>
        <taxon>Bacteroidota</taxon>
        <taxon>Flavobacteriia</taxon>
        <taxon>Flavobacteriales</taxon>
        <taxon>Crocinitomicaceae</taxon>
        <taxon>Fluviicola</taxon>
    </lineage>
</organism>
<comment type="caution">
    <text evidence="3">The sequence shown here is derived from an EMBL/GenBank/DDBJ whole genome shotgun (WGS) entry which is preliminary data.</text>
</comment>
<dbReference type="CDD" id="cd00146">
    <property type="entry name" value="PKD"/>
    <property type="match status" value="3"/>
</dbReference>
<dbReference type="InterPro" id="IPR014755">
    <property type="entry name" value="Cu-Rt/internalin_Ig-like"/>
</dbReference>
<dbReference type="Pfam" id="PF13585">
    <property type="entry name" value="CHU_C"/>
    <property type="match status" value="1"/>
</dbReference>
<feature type="domain" description="PKD" evidence="2">
    <location>
        <begin position="822"/>
        <end position="871"/>
    </location>
</feature>
<dbReference type="EMBL" id="VLPL01000002">
    <property type="protein sequence ID" value="TSJ46598.1"/>
    <property type="molecule type" value="Genomic_DNA"/>
</dbReference>
<evidence type="ECO:0000313" key="4">
    <source>
        <dbReference type="Proteomes" id="UP000316008"/>
    </source>
</evidence>